<evidence type="ECO:0000313" key="2">
    <source>
        <dbReference type="Proteomes" id="UP001143910"/>
    </source>
</evidence>
<dbReference type="EMBL" id="JANJQO010000005">
    <property type="protein sequence ID" value="KAJ2984157.1"/>
    <property type="molecule type" value="Genomic_DNA"/>
</dbReference>
<comment type="caution">
    <text evidence="1">The sequence shown here is derived from an EMBL/GenBank/DDBJ whole genome shotgun (WGS) entry which is preliminary data.</text>
</comment>
<proteinExistence type="predicted"/>
<keyword evidence="2" id="KW-1185">Reference proteome</keyword>
<accession>A0ACC1NXT0</accession>
<reference evidence="1" key="1">
    <citation type="submission" date="2022-08" db="EMBL/GenBank/DDBJ databases">
        <title>Genome Sequence of Lecanicillium fungicola.</title>
        <authorList>
            <person name="Buettner E."/>
        </authorList>
    </citation>
    <scope>NUCLEOTIDE SEQUENCE</scope>
    <source>
        <strain evidence="1">Babe33</strain>
    </source>
</reference>
<name>A0ACC1NXT0_9HYPO</name>
<protein>
    <submittedName>
        <fullName evidence="1">Uncharacterized protein</fullName>
    </submittedName>
</protein>
<sequence>MAEPYGQASGSTGAGDDNASGDEEIQTMILASRENTREKERLSQQKRLIQSLRNKLKISDQKLEAAEQRCLELGKIIKREQGTIKDESDHRNVQEELNYRQQKLDKDEQELDDRRQELDQRQQDMARQEQELEQRQKTIHEKNNFSRRLYFGLYLSILSAFDAVEKYKKRRLTKMLFEGMTHECDEEKPELTGLESLQSELARGEDGYSSNSDIEGVEETKYAAKATIHGQSQSLFDELAILQTEWSGDRDEDMSNYAEATTHPEDIPRPPGQRCELNTTAGTIYRNDSQLSTGRTRQVKAAPHAADGCSPERAEENYAGNKPVYEIATGVGSVIFGRCDWALMISWIQSWRTTSVCNWSAVGAFHHFTAVSAVLQLIFWVLCINLIRAAQISSNKSEEELELWSFANGLTREYLLHHAYLGNIG</sequence>
<gene>
    <name evidence="1" type="ORF">NQ176_g159</name>
</gene>
<evidence type="ECO:0000313" key="1">
    <source>
        <dbReference type="EMBL" id="KAJ2984157.1"/>
    </source>
</evidence>
<organism evidence="1 2">
    <name type="scientific">Zarea fungicola</name>
    <dbReference type="NCBI Taxonomy" id="93591"/>
    <lineage>
        <taxon>Eukaryota</taxon>
        <taxon>Fungi</taxon>
        <taxon>Dikarya</taxon>
        <taxon>Ascomycota</taxon>
        <taxon>Pezizomycotina</taxon>
        <taxon>Sordariomycetes</taxon>
        <taxon>Hypocreomycetidae</taxon>
        <taxon>Hypocreales</taxon>
        <taxon>Cordycipitaceae</taxon>
        <taxon>Zarea</taxon>
    </lineage>
</organism>
<dbReference type="Proteomes" id="UP001143910">
    <property type="component" value="Unassembled WGS sequence"/>
</dbReference>